<dbReference type="PANTHER" id="PTHR33477">
    <property type="entry name" value="P-LOOP NTPASE DOMAIN-CONTAINING PROTEIN LPA1 HOMOLOG 1"/>
    <property type="match status" value="1"/>
</dbReference>
<organism evidence="1">
    <name type="scientific">Chromera velia CCMP2878</name>
    <dbReference type="NCBI Taxonomy" id="1169474"/>
    <lineage>
        <taxon>Eukaryota</taxon>
        <taxon>Sar</taxon>
        <taxon>Alveolata</taxon>
        <taxon>Colpodellida</taxon>
        <taxon>Chromeraceae</taxon>
        <taxon>Chromera</taxon>
    </lineage>
</organism>
<gene>
    <name evidence="1" type="ORF">Cvel_31759</name>
</gene>
<reference evidence="1" key="1">
    <citation type="submission" date="2014-11" db="EMBL/GenBank/DDBJ databases">
        <authorList>
            <person name="Otto D Thomas"/>
            <person name="Naeem Raeece"/>
        </authorList>
    </citation>
    <scope>NUCLEOTIDE SEQUENCE</scope>
</reference>
<proteinExistence type="predicted"/>
<name>A0A0G4HU79_9ALVE</name>
<evidence type="ECO:0008006" key="2">
    <source>
        <dbReference type="Google" id="ProtNLM"/>
    </source>
</evidence>
<dbReference type="EMBL" id="CDMZ01003897">
    <property type="protein sequence ID" value="CEM47974.1"/>
    <property type="molecule type" value="Genomic_DNA"/>
</dbReference>
<dbReference type="VEuPathDB" id="CryptoDB:Cvel_31759"/>
<dbReference type="AlphaFoldDB" id="A0A0G4HU79"/>
<protein>
    <recommendedName>
        <fullName evidence="2">Zeta toxin domain-containing protein</fullName>
    </recommendedName>
</protein>
<dbReference type="Gene3D" id="3.40.50.300">
    <property type="entry name" value="P-loop containing nucleotide triphosphate hydrolases"/>
    <property type="match status" value="1"/>
</dbReference>
<dbReference type="InterPro" id="IPR027417">
    <property type="entry name" value="P-loop_NTPase"/>
</dbReference>
<dbReference type="SUPFAM" id="SSF52540">
    <property type="entry name" value="P-loop containing nucleoside triphosphate hydrolases"/>
    <property type="match status" value="1"/>
</dbReference>
<sequence length="150" mass="16257">MDSGCSSSLSGLKDGKGLPDLRDRRILILLGGPTASGKTTVSSFLANRLGIPMCINTDVIRQVMRFFVPKEDNTFLHLGTYEAGEELNRVRAASHMKELREACQLTEDTGSACESYISPELTDTAEQEAVIGFIAQANSIRNLTDYLVGG</sequence>
<dbReference type="PANTHER" id="PTHR33477:SF3">
    <property type="entry name" value="P-LOOP NTPASE DOMAIN-CONTAINING PROTEIN LPA1 HOMOLOG 1"/>
    <property type="match status" value="1"/>
</dbReference>
<accession>A0A0G4HU79</accession>
<evidence type="ECO:0000313" key="1">
    <source>
        <dbReference type="EMBL" id="CEM47974.1"/>
    </source>
</evidence>